<sequence length="42" mass="5192">MFDIVVFSLKLYHYLFYINPKLTTIYQIKIQAGNIRNFVRFY</sequence>
<dbReference type="AlphaFoldDB" id="W0F8I1"/>
<organism evidence="1 2">
    <name type="scientific">Niabella soli DSM 19437</name>
    <dbReference type="NCBI Taxonomy" id="929713"/>
    <lineage>
        <taxon>Bacteria</taxon>
        <taxon>Pseudomonadati</taxon>
        <taxon>Bacteroidota</taxon>
        <taxon>Chitinophagia</taxon>
        <taxon>Chitinophagales</taxon>
        <taxon>Chitinophagaceae</taxon>
        <taxon>Niabella</taxon>
    </lineage>
</organism>
<reference evidence="1 2" key="1">
    <citation type="submission" date="2013-12" db="EMBL/GenBank/DDBJ databases">
        <authorList>
            <consortium name="DOE Joint Genome Institute"/>
            <person name="Eisen J."/>
            <person name="Huntemann M."/>
            <person name="Han J."/>
            <person name="Chen A."/>
            <person name="Kyrpides N."/>
            <person name="Mavromatis K."/>
            <person name="Markowitz V."/>
            <person name="Palaniappan K."/>
            <person name="Ivanova N."/>
            <person name="Schaumberg A."/>
            <person name="Pati A."/>
            <person name="Liolios K."/>
            <person name="Nordberg H.P."/>
            <person name="Cantor M.N."/>
            <person name="Hua S.X."/>
            <person name="Woyke T."/>
        </authorList>
    </citation>
    <scope>NUCLEOTIDE SEQUENCE [LARGE SCALE GENOMIC DNA]</scope>
    <source>
        <strain evidence="2">DSM 19437</strain>
    </source>
</reference>
<accession>W0F8I1</accession>
<dbReference type="KEGG" id="nso:NIASO_21020"/>
<protein>
    <submittedName>
        <fullName evidence="1">Uncharacterized protein</fullName>
    </submittedName>
</protein>
<evidence type="ECO:0000313" key="2">
    <source>
        <dbReference type="Proteomes" id="UP000003586"/>
    </source>
</evidence>
<evidence type="ECO:0000313" key="1">
    <source>
        <dbReference type="EMBL" id="AHF18123.1"/>
    </source>
</evidence>
<keyword evidence="2" id="KW-1185">Reference proteome</keyword>
<dbReference type="HOGENOM" id="CLU_3254700_0_0_10"/>
<dbReference type="Proteomes" id="UP000003586">
    <property type="component" value="Chromosome"/>
</dbReference>
<dbReference type="EMBL" id="CP007035">
    <property type="protein sequence ID" value="AHF18123.1"/>
    <property type="molecule type" value="Genomic_DNA"/>
</dbReference>
<name>W0F8I1_9BACT</name>
<proteinExistence type="predicted"/>
<gene>
    <name evidence="1" type="ORF">NIASO_21020</name>
</gene>